<keyword evidence="2" id="KW-1185">Reference proteome</keyword>
<sequence>MKQNPKQPPGCAAVRVVGGSPPGAHAGWKALIGRQTPGVAVLSRGPGFSLVEARRALFTGCSRRVGPSSTPCFDKTILNWS</sequence>
<evidence type="ECO:0000313" key="1">
    <source>
        <dbReference type="EMBL" id="TNN51545.1"/>
    </source>
</evidence>
<name>A0A4Z2GEG2_9TELE</name>
<dbReference type="Proteomes" id="UP000314294">
    <property type="component" value="Unassembled WGS sequence"/>
</dbReference>
<organism evidence="1 2">
    <name type="scientific">Liparis tanakae</name>
    <name type="common">Tanaka's snailfish</name>
    <dbReference type="NCBI Taxonomy" id="230148"/>
    <lineage>
        <taxon>Eukaryota</taxon>
        <taxon>Metazoa</taxon>
        <taxon>Chordata</taxon>
        <taxon>Craniata</taxon>
        <taxon>Vertebrata</taxon>
        <taxon>Euteleostomi</taxon>
        <taxon>Actinopterygii</taxon>
        <taxon>Neopterygii</taxon>
        <taxon>Teleostei</taxon>
        <taxon>Neoteleostei</taxon>
        <taxon>Acanthomorphata</taxon>
        <taxon>Eupercaria</taxon>
        <taxon>Perciformes</taxon>
        <taxon>Cottioidei</taxon>
        <taxon>Cottales</taxon>
        <taxon>Liparidae</taxon>
        <taxon>Liparis</taxon>
    </lineage>
</organism>
<accession>A0A4Z2GEG2</accession>
<dbReference type="EMBL" id="SRLO01000578">
    <property type="protein sequence ID" value="TNN51545.1"/>
    <property type="molecule type" value="Genomic_DNA"/>
</dbReference>
<protein>
    <submittedName>
        <fullName evidence="1">Uncharacterized protein</fullName>
    </submittedName>
</protein>
<proteinExistence type="predicted"/>
<gene>
    <name evidence="1" type="ORF">EYF80_038234</name>
</gene>
<reference evidence="1 2" key="1">
    <citation type="submission" date="2019-03" db="EMBL/GenBank/DDBJ databases">
        <title>First draft genome of Liparis tanakae, snailfish: a comprehensive survey of snailfish specific genes.</title>
        <authorList>
            <person name="Kim W."/>
            <person name="Song I."/>
            <person name="Jeong J.-H."/>
            <person name="Kim D."/>
            <person name="Kim S."/>
            <person name="Ryu S."/>
            <person name="Song J.Y."/>
            <person name="Lee S.K."/>
        </authorList>
    </citation>
    <scope>NUCLEOTIDE SEQUENCE [LARGE SCALE GENOMIC DNA]</scope>
    <source>
        <tissue evidence="1">Muscle</tissue>
    </source>
</reference>
<comment type="caution">
    <text evidence="1">The sequence shown here is derived from an EMBL/GenBank/DDBJ whole genome shotgun (WGS) entry which is preliminary data.</text>
</comment>
<evidence type="ECO:0000313" key="2">
    <source>
        <dbReference type="Proteomes" id="UP000314294"/>
    </source>
</evidence>
<dbReference type="AlphaFoldDB" id="A0A4Z2GEG2"/>